<dbReference type="Pfam" id="PF16013">
    <property type="entry name" value="DUF4781"/>
    <property type="match status" value="1"/>
</dbReference>
<dbReference type="PANTHER" id="PTHR21115:SF0">
    <property type="entry name" value="GH06117P-RELATED"/>
    <property type="match status" value="1"/>
</dbReference>
<evidence type="ECO:0000259" key="1">
    <source>
        <dbReference type="Pfam" id="PF16013"/>
    </source>
</evidence>
<dbReference type="InterPro" id="IPR031962">
    <property type="entry name" value="DUF4781"/>
</dbReference>
<keyword evidence="3" id="KW-1185">Reference proteome</keyword>
<reference evidence="2" key="1">
    <citation type="journal article" date="2023" name="Insect Mol. Biol.">
        <title>Genome sequencing provides insights into the evolution of gene families encoding plant cell wall-degrading enzymes in longhorned beetles.</title>
        <authorList>
            <person name="Shin N.R."/>
            <person name="Okamura Y."/>
            <person name="Kirsch R."/>
            <person name="Pauchet Y."/>
        </authorList>
    </citation>
    <scope>NUCLEOTIDE SEQUENCE</scope>
    <source>
        <strain evidence="2">RBIC_L_NR</strain>
    </source>
</reference>
<proteinExistence type="predicted"/>
<evidence type="ECO:0000313" key="3">
    <source>
        <dbReference type="Proteomes" id="UP001162156"/>
    </source>
</evidence>
<dbReference type="Proteomes" id="UP001162156">
    <property type="component" value="Unassembled WGS sequence"/>
</dbReference>
<organism evidence="2 3">
    <name type="scientific">Rhamnusium bicolor</name>
    <dbReference type="NCBI Taxonomy" id="1586634"/>
    <lineage>
        <taxon>Eukaryota</taxon>
        <taxon>Metazoa</taxon>
        <taxon>Ecdysozoa</taxon>
        <taxon>Arthropoda</taxon>
        <taxon>Hexapoda</taxon>
        <taxon>Insecta</taxon>
        <taxon>Pterygota</taxon>
        <taxon>Neoptera</taxon>
        <taxon>Endopterygota</taxon>
        <taxon>Coleoptera</taxon>
        <taxon>Polyphaga</taxon>
        <taxon>Cucujiformia</taxon>
        <taxon>Chrysomeloidea</taxon>
        <taxon>Cerambycidae</taxon>
        <taxon>Lepturinae</taxon>
        <taxon>Rhagiini</taxon>
        <taxon>Rhamnusium</taxon>
    </lineage>
</organism>
<name>A0AAV8ZLL3_9CUCU</name>
<accession>A0AAV8ZLL3</accession>
<comment type="caution">
    <text evidence="2">The sequence shown here is derived from an EMBL/GenBank/DDBJ whole genome shotgun (WGS) entry which is preliminary data.</text>
</comment>
<feature type="domain" description="DUF4781" evidence="1">
    <location>
        <begin position="7"/>
        <end position="94"/>
    </location>
</feature>
<dbReference type="AlphaFoldDB" id="A0AAV8ZLL3"/>
<gene>
    <name evidence="2" type="ORF">NQ314_004262</name>
</gene>
<sequence>MREGHGAGAVVNTIGFVNIGASGVSVLNSGYDVFDQWYNENQRPSLLTIVQLSSSVLFFGNAVYNFKTCSTIVEETQSRILQDYQESLRSNRHR</sequence>
<dbReference type="PANTHER" id="PTHR21115">
    <property type="entry name" value="GH06117P-RELATED"/>
    <property type="match status" value="1"/>
</dbReference>
<protein>
    <recommendedName>
        <fullName evidence="1">DUF4781 domain-containing protein</fullName>
    </recommendedName>
</protein>
<evidence type="ECO:0000313" key="2">
    <source>
        <dbReference type="EMBL" id="KAJ8965250.1"/>
    </source>
</evidence>
<dbReference type="EMBL" id="JANEYF010001270">
    <property type="protein sequence ID" value="KAJ8965250.1"/>
    <property type="molecule type" value="Genomic_DNA"/>
</dbReference>